<name>D8PWV4_SCHCM</name>
<dbReference type="InParanoid" id="D8PWV4"/>
<dbReference type="KEGG" id="scm:SCHCO_02661387"/>
<organism evidence="2">
    <name type="scientific">Schizophyllum commune (strain H4-8 / FGSC 9210)</name>
    <name type="common">Split gill fungus</name>
    <dbReference type="NCBI Taxonomy" id="578458"/>
    <lineage>
        <taxon>Eukaryota</taxon>
        <taxon>Fungi</taxon>
        <taxon>Dikarya</taxon>
        <taxon>Basidiomycota</taxon>
        <taxon>Agaricomycotina</taxon>
        <taxon>Agaricomycetes</taxon>
        <taxon>Agaricomycetidae</taxon>
        <taxon>Agaricales</taxon>
        <taxon>Schizophyllaceae</taxon>
        <taxon>Schizophyllum</taxon>
    </lineage>
</organism>
<gene>
    <name evidence="1" type="ORF">SCHCODRAFT_10509</name>
</gene>
<sequence>MPLNRATLCLSVQSARTPSLQVSLPLPVQVARPLPVHQVARPPPIQVAHPPTHLITHAPPAQVVKQCIAVRRARYRGSRLGSTSTSSSGSTSTAVVSQHFVDLLYLVHPWKFTDDRFYDL</sequence>
<accession>D8PWV4</accession>
<dbReference type="Proteomes" id="UP000007431">
    <property type="component" value="Unassembled WGS sequence"/>
</dbReference>
<dbReference type="HOGENOM" id="CLU_2055363_0_0_1"/>
<evidence type="ECO:0000313" key="1">
    <source>
        <dbReference type="EMBL" id="EFJ00281.1"/>
    </source>
</evidence>
<dbReference type="EMBL" id="GL377303">
    <property type="protein sequence ID" value="EFJ00281.1"/>
    <property type="molecule type" value="Genomic_DNA"/>
</dbReference>
<keyword evidence="2" id="KW-1185">Reference proteome</keyword>
<feature type="non-terminal residue" evidence="1">
    <location>
        <position position="120"/>
    </location>
</feature>
<dbReference type="GeneID" id="9595859"/>
<protein>
    <submittedName>
        <fullName evidence="1">Uncharacterized protein</fullName>
    </submittedName>
</protein>
<dbReference type="VEuPathDB" id="FungiDB:SCHCODRAFT_02661387"/>
<dbReference type="AlphaFoldDB" id="D8PWV4"/>
<proteinExistence type="predicted"/>
<reference evidence="1 2" key="1">
    <citation type="journal article" date="2010" name="Nat. Biotechnol.">
        <title>Genome sequence of the model mushroom Schizophyllum commune.</title>
        <authorList>
            <person name="Ohm R.A."/>
            <person name="de Jong J.F."/>
            <person name="Lugones L.G."/>
            <person name="Aerts A."/>
            <person name="Kothe E."/>
            <person name="Stajich J.E."/>
            <person name="de Vries R.P."/>
            <person name="Record E."/>
            <person name="Levasseur A."/>
            <person name="Baker S.E."/>
            <person name="Bartholomew K.A."/>
            <person name="Coutinho P.M."/>
            <person name="Erdmann S."/>
            <person name="Fowler T.J."/>
            <person name="Gathman A.C."/>
            <person name="Lombard V."/>
            <person name="Henrissat B."/>
            <person name="Knabe N."/>
            <person name="Kuees U."/>
            <person name="Lilly W.W."/>
            <person name="Lindquist E."/>
            <person name="Lucas S."/>
            <person name="Magnuson J.K."/>
            <person name="Piumi F."/>
            <person name="Raudaskoski M."/>
            <person name="Salamov A."/>
            <person name="Schmutz J."/>
            <person name="Schwarze F.W.M.R."/>
            <person name="vanKuyk P.A."/>
            <person name="Horton J.S."/>
            <person name="Grigoriev I.V."/>
            <person name="Woesten H.A.B."/>
        </authorList>
    </citation>
    <scope>NUCLEOTIDE SEQUENCE [LARGE SCALE GENOMIC DNA]</scope>
    <source>
        <strain evidence="2">H4-8 / FGSC 9210</strain>
    </source>
</reference>
<evidence type="ECO:0000313" key="2">
    <source>
        <dbReference type="Proteomes" id="UP000007431"/>
    </source>
</evidence>